<dbReference type="RefSeq" id="WP_210597285.1">
    <property type="nucleotide sequence ID" value="NZ_JAGKSQ010000004.1"/>
</dbReference>
<comment type="caution">
    <text evidence="2">The sequence shown here is derived from an EMBL/GenBank/DDBJ whole genome shotgun (WGS) entry which is preliminary data.</text>
</comment>
<dbReference type="SUPFAM" id="SSF141868">
    <property type="entry name" value="EAL domain-like"/>
    <property type="match status" value="1"/>
</dbReference>
<name>A0A941ANF8_9BACI</name>
<dbReference type="SMART" id="SM00052">
    <property type="entry name" value="EAL"/>
    <property type="match status" value="1"/>
</dbReference>
<dbReference type="PANTHER" id="PTHR33121">
    <property type="entry name" value="CYCLIC DI-GMP PHOSPHODIESTERASE PDEF"/>
    <property type="match status" value="1"/>
</dbReference>
<evidence type="ECO:0000313" key="2">
    <source>
        <dbReference type="EMBL" id="MBP3951580.1"/>
    </source>
</evidence>
<proteinExistence type="predicted"/>
<dbReference type="InterPro" id="IPR050706">
    <property type="entry name" value="Cyclic-di-GMP_PDE-like"/>
</dbReference>
<accession>A0A941ANF8</accession>
<keyword evidence="3" id="KW-1185">Reference proteome</keyword>
<protein>
    <submittedName>
        <fullName evidence="2">EAL domain-containing protein</fullName>
    </submittedName>
</protein>
<dbReference type="GO" id="GO:0071111">
    <property type="term" value="F:cyclic-guanylate-specific phosphodiesterase activity"/>
    <property type="evidence" value="ECO:0007669"/>
    <property type="project" value="InterPro"/>
</dbReference>
<sequence length="279" mass="32570">MQPNLSFIREKPLCSYLRYLSIRKRASNNEFNKLKELHSVMDTKSFTTYFQPLVELDTGKKIGYEVFNRPPISQSFPSTENFYDFVGQSDLIYRVEEICRTLSLERYSSSIQDQQGREEMESSIFLNVHPKLLKNSVDTLMSTIQLFNKYQIPTSRVVFEISEKTSIEEYKEFEKVLSQYRLHGFRFALDDVGSGYNSLITLVYLKPEFIKLDKMLIQNIDQDLTKQQLVKMLTEFSTKSQTKLVAEGIERNEELVFLKEHGVHIGQGYAIGKPKQHLQ</sequence>
<dbReference type="Proteomes" id="UP000678228">
    <property type="component" value="Unassembled WGS sequence"/>
</dbReference>
<dbReference type="AlphaFoldDB" id="A0A941ANF8"/>
<dbReference type="PROSITE" id="PS50883">
    <property type="entry name" value="EAL"/>
    <property type="match status" value="1"/>
</dbReference>
<dbReference type="Gene3D" id="3.20.20.450">
    <property type="entry name" value="EAL domain"/>
    <property type="match status" value="1"/>
</dbReference>
<dbReference type="PANTHER" id="PTHR33121:SF76">
    <property type="entry name" value="SIGNALING PROTEIN"/>
    <property type="match status" value="1"/>
</dbReference>
<gene>
    <name evidence="2" type="ORF">J7W16_10570</name>
</gene>
<dbReference type="Pfam" id="PF00563">
    <property type="entry name" value="EAL"/>
    <property type="match status" value="1"/>
</dbReference>
<reference evidence="2" key="1">
    <citation type="submission" date="2021-03" db="EMBL/GenBank/DDBJ databases">
        <title>Bacillus suaedae sp. nov., isolated from Suaeda aralocaspica.</title>
        <authorList>
            <person name="Lei R.F.R."/>
        </authorList>
    </citation>
    <scope>NUCLEOTIDE SEQUENCE</scope>
    <source>
        <strain evidence="2">YZJH907-2</strain>
    </source>
</reference>
<dbReference type="CDD" id="cd01948">
    <property type="entry name" value="EAL"/>
    <property type="match status" value="1"/>
</dbReference>
<evidence type="ECO:0000313" key="3">
    <source>
        <dbReference type="Proteomes" id="UP000678228"/>
    </source>
</evidence>
<dbReference type="InterPro" id="IPR035919">
    <property type="entry name" value="EAL_sf"/>
</dbReference>
<evidence type="ECO:0000259" key="1">
    <source>
        <dbReference type="PROSITE" id="PS50883"/>
    </source>
</evidence>
<dbReference type="InterPro" id="IPR001633">
    <property type="entry name" value="EAL_dom"/>
</dbReference>
<feature type="domain" description="EAL" evidence="1">
    <location>
        <begin position="30"/>
        <end position="279"/>
    </location>
</feature>
<dbReference type="EMBL" id="JAGKSQ010000004">
    <property type="protein sequence ID" value="MBP3951580.1"/>
    <property type="molecule type" value="Genomic_DNA"/>
</dbReference>
<organism evidence="2 3">
    <name type="scientific">Halalkalibacter suaedae</name>
    <dbReference type="NCBI Taxonomy" id="2822140"/>
    <lineage>
        <taxon>Bacteria</taxon>
        <taxon>Bacillati</taxon>
        <taxon>Bacillota</taxon>
        <taxon>Bacilli</taxon>
        <taxon>Bacillales</taxon>
        <taxon>Bacillaceae</taxon>
        <taxon>Halalkalibacter</taxon>
    </lineage>
</organism>